<evidence type="ECO:0000313" key="2">
    <source>
        <dbReference type="Proteomes" id="UP000286947"/>
    </source>
</evidence>
<dbReference type="EMBL" id="PQSP01000004">
    <property type="protein sequence ID" value="RUS66485.1"/>
    <property type="molecule type" value="Genomic_DNA"/>
</dbReference>
<gene>
    <name evidence="1" type="ORF">CUZ56_01765</name>
</gene>
<proteinExistence type="predicted"/>
<comment type="caution">
    <text evidence="1">The sequence shown here is derived from an EMBL/GenBank/DDBJ whole genome shotgun (WGS) entry which is preliminary data.</text>
</comment>
<evidence type="ECO:0000313" key="1">
    <source>
        <dbReference type="EMBL" id="RUS66485.1"/>
    </source>
</evidence>
<organism evidence="1 2">
    <name type="scientific">Saezia sanguinis</name>
    <dbReference type="NCBI Taxonomy" id="1965230"/>
    <lineage>
        <taxon>Bacteria</taxon>
        <taxon>Pseudomonadati</taxon>
        <taxon>Pseudomonadota</taxon>
        <taxon>Betaproteobacteria</taxon>
        <taxon>Burkholderiales</taxon>
        <taxon>Saeziaceae</taxon>
        <taxon>Saezia</taxon>
    </lineage>
</organism>
<keyword evidence="2" id="KW-1185">Reference proteome</keyword>
<dbReference type="Proteomes" id="UP000286947">
    <property type="component" value="Unassembled WGS sequence"/>
</dbReference>
<reference evidence="1 2" key="1">
    <citation type="submission" date="2018-01" db="EMBL/GenBank/DDBJ databases">
        <title>Saezia sanguinis gen. nov., sp. nov., in the order Burkholderiales isolated from human blood.</title>
        <authorList>
            <person name="Medina-Pascual M.J."/>
            <person name="Valdezate S."/>
            <person name="Monzon S."/>
            <person name="Cuesta I."/>
            <person name="Carrasco G."/>
            <person name="Villalon P."/>
            <person name="Saez-Nieto J.A."/>
        </authorList>
    </citation>
    <scope>NUCLEOTIDE SEQUENCE [LARGE SCALE GENOMIC DNA]</scope>
    <source>
        <strain evidence="1 2">CNM695-12</strain>
    </source>
</reference>
<evidence type="ECO:0008006" key="3">
    <source>
        <dbReference type="Google" id="ProtNLM"/>
    </source>
</evidence>
<protein>
    <recommendedName>
        <fullName evidence="3">DUF4123 domain-containing protein</fullName>
    </recommendedName>
</protein>
<sequence length="350" mass="38413" precursor="true">MSVVQSYIDLIRSQRDISQPLYLLVDPLEVADEDDCFSLESLENTLGKGSIAVVERPDLSHTLADCPHLVLLAQAGEPLDGKLGDVFDATIEYAHNEHPAERRYICGWLQSGLGLHALAAEIARRTVYAAAQGDMIAIANADADDALPAGARIYPVYEPLRQELIAYACNEAAPHIHAQWLGAISQWIVPASNRGFLCFKAEPVSPADSANAANTADGPVMLPQSAINAQIDTALAADVLRTWVYLCTQPLGPEQRQQMPLLARSQYTLPQGAVYMALQQLHAAHSRGLADAKDRQVFAIMRLTMHPRMEQHPVVRERIDHAVRSPSSLAAQMRQLSHVQIMRILQELDA</sequence>
<name>A0A433SCL8_9BURK</name>
<dbReference type="AlphaFoldDB" id="A0A433SCL8"/>
<accession>A0A433SCL8</accession>